<dbReference type="EMBL" id="JBHUPC010000010">
    <property type="protein sequence ID" value="MFD2891015.1"/>
    <property type="molecule type" value="Genomic_DNA"/>
</dbReference>
<dbReference type="RefSeq" id="WP_379810544.1">
    <property type="nucleotide sequence ID" value="NZ_JBHUPC010000010.1"/>
</dbReference>
<evidence type="ECO:0000313" key="2">
    <source>
        <dbReference type="Proteomes" id="UP001597534"/>
    </source>
</evidence>
<keyword evidence="2" id="KW-1185">Reference proteome</keyword>
<gene>
    <name evidence="1" type="ORF">ACFS5J_03195</name>
</gene>
<accession>A0ABW5YJ81</accession>
<name>A0ABW5YJ81_9FLAO</name>
<protein>
    <submittedName>
        <fullName evidence="1">Uncharacterized protein</fullName>
    </submittedName>
</protein>
<dbReference type="Proteomes" id="UP001597534">
    <property type="component" value="Unassembled WGS sequence"/>
</dbReference>
<comment type="caution">
    <text evidence="1">The sequence shown here is derived from an EMBL/GenBank/DDBJ whole genome shotgun (WGS) entry which is preliminary data.</text>
</comment>
<proteinExistence type="predicted"/>
<evidence type="ECO:0000313" key="1">
    <source>
        <dbReference type="EMBL" id="MFD2891015.1"/>
    </source>
</evidence>
<reference evidence="2" key="1">
    <citation type="journal article" date="2019" name="Int. J. Syst. Evol. Microbiol.">
        <title>The Global Catalogue of Microorganisms (GCM) 10K type strain sequencing project: providing services to taxonomists for standard genome sequencing and annotation.</title>
        <authorList>
            <consortium name="The Broad Institute Genomics Platform"/>
            <consortium name="The Broad Institute Genome Sequencing Center for Infectious Disease"/>
            <person name="Wu L."/>
            <person name="Ma J."/>
        </authorList>
    </citation>
    <scope>NUCLEOTIDE SEQUENCE [LARGE SCALE GENOMIC DNA]</scope>
    <source>
        <strain evidence="2">KCTC 22671</strain>
    </source>
</reference>
<dbReference type="SUPFAM" id="SSF53756">
    <property type="entry name" value="UDP-Glycosyltransferase/glycogen phosphorylase"/>
    <property type="match status" value="1"/>
</dbReference>
<sequence>MNVEEFIDKFQKVDFDFEGVNWWPLLKVQVAYQIHLKINATPNFTKVNPYQHKKCKGISIKDEIKLYWLHYQKTTTCKNLVVTANHLNQPQGASNDFYNPFTDPFIHFFKKENISYLLYNVASNQQLMGYPIQLLKRKYEKKVRQAFDKNLEFQQQLKTLTTFLKTQYGQDFDLYNHLVVNIINNQVEYWAYRTILKKARVKNILLYCYYNNTMMAICRAAQRLNIKVIEYQHSQVTSNHFAYSNWSTISSKSIGFFPATIWVWRSSDAAYLQEQFFKLPALQFVVGGNLNVEMVKRKNIKAESVNNTIKVLITLQGIQVPDFVMDVLSEIPNLIFYLRLHPRYPNDREWVVQMKQQYGNQIEIEEANSLDLYTLFNNVDFHLTNFSGSAIEADYFGVTNIIYGDKGYLTYKADIENKRYEFVNNTDDLKNSIINTRKYTTGKTRNDLNVSEIITGYFN</sequence>
<organism evidence="1 2">
    <name type="scientific">Flavobacterium chuncheonense</name>
    <dbReference type="NCBI Taxonomy" id="2026653"/>
    <lineage>
        <taxon>Bacteria</taxon>
        <taxon>Pseudomonadati</taxon>
        <taxon>Bacteroidota</taxon>
        <taxon>Flavobacteriia</taxon>
        <taxon>Flavobacteriales</taxon>
        <taxon>Flavobacteriaceae</taxon>
        <taxon>Flavobacterium</taxon>
    </lineage>
</organism>